<protein>
    <submittedName>
        <fullName evidence="2">Glycoside hydrolase family 43 protein</fullName>
    </submittedName>
</protein>
<organism evidence="2 3">
    <name type="scientific">Pedobacter riviphilus</name>
    <dbReference type="NCBI Taxonomy" id="2766984"/>
    <lineage>
        <taxon>Bacteria</taxon>
        <taxon>Pseudomonadati</taxon>
        <taxon>Bacteroidota</taxon>
        <taxon>Sphingobacteriia</taxon>
        <taxon>Sphingobacteriales</taxon>
        <taxon>Sphingobacteriaceae</taxon>
        <taxon>Pedobacter</taxon>
    </lineage>
</organism>
<dbReference type="CDD" id="cd08983">
    <property type="entry name" value="GH43_Bt3655-like"/>
    <property type="match status" value="1"/>
</dbReference>
<dbReference type="SUPFAM" id="SSF75005">
    <property type="entry name" value="Arabinanase/levansucrase/invertase"/>
    <property type="match status" value="1"/>
</dbReference>
<evidence type="ECO:0000313" key="3">
    <source>
        <dbReference type="Proteomes" id="UP000516439"/>
    </source>
</evidence>
<reference evidence="2 3" key="1">
    <citation type="submission" date="2020-09" db="EMBL/GenBank/DDBJ databases">
        <title>Pedobacter sp. SW-16 isolated from soil near Yeocheon.</title>
        <authorList>
            <person name="Im H.S."/>
            <person name="Joung Y."/>
            <person name="Lee S.-S."/>
        </authorList>
    </citation>
    <scope>NUCLEOTIDE SEQUENCE [LARGE SCALE GENOMIC DNA]</scope>
    <source>
        <strain evidence="2 3">SW-16</strain>
    </source>
</reference>
<dbReference type="InterPro" id="IPR023296">
    <property type="entry name" value="Glyco_hydro_beta-prop_sf"/>
</dbReference>
<feature type="domain" description="Atrophied bacterial Ig" evidence="1">
    <location>
        <begin position="46"/>
        <end position="118"/>
    </location>
</feature>
<dbReference type="PANTHER" id="PTHR43301:SF3">
    <property type="entry name" value="ARABINAN ENDO-1,5-ALPHA-L-ARABINOSIDASE A-RELATED"/>
    <property type="match status" value="1"/>
</dbReference>
<sequence>MKQLIQTVIITLAVIYSTQTAGAQSVTSVRVKLNEDKKALLIPIGFTQNLKWDLPLTIKGGNGSTISWKSSNPSYVDNNGKLLKRAPRAGKAVDVILTANLTLGKETLTKSFKIRIAKEDPPFDAYLFTYFEGTGPKELQEQLRYGISADAINWSALNNNQPIISSELISATGGIRDPHLLRGENINDFFLVATDMFTVKNGWEHNPGIVMMRSSDLITWKHNIIDLEKSYPKKFPNVKWVWAPQTIYDPSVNKYMVYFTVRLKNDPALDFYCAYANKDFTAFEEEPKLMFKAKYGAIDGDIIYKDGLYHFFYKGNTKDENGKEFKNGIQQATAKTLQGPWIEDFKYLDAYAEKHISVEGSGIFKLNNSSDYVLMYDMYRDHRYEFQRSSDLFLFAPPQSFIKNFNPRHGTVINITAKEAQRLGQKWPGLPKELATRQK</sequence>
<evidence type="ECO:0000259" key="1">
    <source>
        <dbReference type="Pfam" id="PF20578"/>
    </source>
</evidence>
<dbReference type="RefSeq" id="WP_190326124.1">
    <property type="nucleotide sequence ID" value="NZ_CP061171.1"/>
</dbReference>
<dbReference type="InterPro" id="IPR046780">
    <property type="entry name" value="aBig_2"/>
</dbReference>
<evidence type="ECO:0000313" key="2">
    <source>
        <dbReference type="EMBL" id="QNR82867.1"/>
    </source>
</evidence>
<gene>
    <name evidence="2" type="ORF">H9N25_12785</name>
</gene>
<dbReference type="Pfam" id="PF20578">
    <property type="entry name" value="aBig_2"/>
    <property type="match status" value="1"/>
</dbReference>
<dbReference type="GO" id="GO:0016787">
    <property type="term" value="F:hydrolase activity"/>
    <property type="evidence" value="ECO:0007669"/>
    <property type="project" value="UniProtKB-KW"/>
</dbReference>
<dbReference type="InterPro" id="IPR050727">
    <property type="entry name" value="GH43_arabinanases"/>
</dbReference>
<dbReference type="Proteomes" id="UP000516439">
    <property type="component" value="Chromosome"/>
</dbReference>
<dbReference type="Gene3D" id="2.115.10.20">
    <property type="entry name" value="Glycosyl hydrolase domain, family 43"/>
    <property type="match status" value="1"/>
</dbReference>
<name>A0ABX6TBQ1_9SPHI</name>
<proteinExistence type="predicted"/>
<keyword evidence="3" id="KW-1185">Reference proteome</keyword>
<dbReference type="PANTHER" id="PTHR43301">
    <property type="entry name" value="ARABINAN ENDO-1,5-ALPHA-L-ARABINOSIDASE"/>
    <property type="match status" value="1"/>
</dbReference>
<accession>A0ABX6TBQ1</accession>
<keyword evidence="2" id="KW-0378">Hydrolase</keyword>
<dbReference type="EMBL" id="CP061171">
    <property type="protein sequence ID" value="QNR82867.1"/>
    <property type="molecule type" value="Genomic_DNA"/>
</dbReference>